<evidence type="ECO:0008006" key="4">
    <source>
        <dbReference type="Google" id="ProtNLM"/>
    </source>
</evidence>
<feature type="compositionally biased region" description="Acidic residues" evidence="1">
    <location>
        <begin position="629"/>
        <end position="648"/>
    </location>
</feature>
<dbReference type="Proteomes" id="UP000015241">
    <property type="component" value="Unassembled WGS sequence"/>
</dbReference>
<reference evidence="2 3" key="1">
    <citation type="journal article" date="2012" name="Science">
        <title>The Paleozoic origin of enzymatic lignin decomposition reconstructed from 31 fungal genomes.</title>
        <authorList>
            <person name="Floudas D."/>
            <person name="Binder M."/>
            <person name="Riley R."/>
            <person name="Barry K."/>
            <person name="Blanchette R.A."/>
            <person name="Henrissat B."/>
            <person name="Martinez A.T."/>
            <person name="Otillar R."/>
            <person name="Spatafora J.W."/>
            <person name="Yadav J.S."/>
            <person name="Aerts A."/>
            <person name="Benoit I."/>
            <person name="Boyd A."/>
            <person name="Carlson A."/>
            <person name="Copeland A."/>
            <person name="Coutinho P.M."/>
            <person name="de Vries R.P."/>
            <person name="Ferreira P."/>
            <person name="Findley K."/>
            <person name="Foster B."/>
            <person name="Gaskell J."/>
            <person name="Glotzer D."/>
            <person name="Gorecki P."/>
            <person name="Heitman J."/>
            <person name="Hesse C."/>
            <person name="Hori C."/>
            <person name="Igarashi K."/>
            <person name="Jurgens J.A."/>
            <person name="Kallen N."/>
            <person name="Kersten P."/>
            <person name="Kohler A."/>
            <person name="Kuees U."/>
            <person name="Kumar T.K.A."/>
            <person name="Kuo A."/>
            <person name="LaButti K."/>
            <person name="Larrondo L.F."/>
            <person name="Lindquist E."/>
            <person name="Ling A."/>
            <person name="Lombard V."/>
            <person name="Lucas S."/>
            <person name="Lundell T."/>
            <person name="Martin R."/>
            <person name="McLaughlin D.J."/>
            <person name="Morgenstern I."/>
            <person name="Morin E."/>
            <person name="Murat C."/>
            <person name="Nagy L.G."/>
            <person name="Nolan M."/>
            <person name="Ohm R.A."/>
            <person name="Patyshakuliyeva A."/>
            <person name="Rokas A."/>
            <person name="Ruiz-Duenas F.J."/>
            <person name="Sabat G."/>
            <person name="Salamov A."/>
            <person name="Samejima M."/>
            <person name="Schmutz J."/>
            <person name="Slot J.C."/>
            <person name="St John F."/>
            <person name="Stenlid J."/>
            <person name="Sun H."/>
            <person name="Sun S."/>
            <person name="Syed K."/>
            <person name="Tsang A."/>
            <person name="Wiebenga A."/>
            <person name="Young D."/>
            <person name="Pisabarro A."/>
            <person name="Eastwood D.C."/>
            <person name="Martin F."/>
            <person name="Cullen D."/>
            <person name="Grigoriev I.V."/>
            <person name="Hibbett D.S."/>
        </authorList>
    </citation>
    <scope>NUCLEOTIDE SEQUENCE</scope>
    <source>
        <strain evidence="3">FP-58527</strain>
    </source>
</reference>
<dbReference type="GO" id="GO:0005634">
    <property type="term" value="C:nucleus"/>
    <property type="evidence" value="ECO:0007669"/>
    <property type="project" value="TreeGrafter"/>
</dbReference>
<dbReference type="OrthoDB" id="27237at2759"/>
<feature type="region of interest" description="Disordered" evidence="1">
    <location>
        <begin position="519"/>
        <end position="551"/>
    </location>
</feature>
<evidence type="ECO:0000313" key="3">
    <source>
        <dbReference type="Proteomes" id="UP000015241"/>
    </source>
</evidence>
<feature type="region of interest" description="Disordered" evidence="1">
    <location>
        <begin position="589"/>
        <end position="653"/>
    </location>
</feature>
<dbReference type="AlphaFoldDB" id="S8FLC1"/>
<feature type="region of interest" description="Disordered" evidence="1">
    <location>
        <begin position="156"/>
        <end position="184"/>
    </location>
</feature>
<feature type="region of interest" description="Disordered" evidence="1">
    <location>
        <begin position="834"/>
        <end position="859"/>
    </location>
</feature>
<evidence type="ECO:0000256" key="1">
    <source>
        <dbReference type="SAM" id="MobiDB-lite"/>
    </source>
</evidence>
<dbReference type="Pfam" id="PF07093">
    <property type="entry name" value="SGT1"/>
    <property type="match status" value="2"/>
</dbReference>
<proteinExistence type="predicted"/>
<organism evidence="2 3">
    <name type="scientific">Fomitopsis schrenkii</name>
    <name type="common">Brown rot fungus</name>
    <dbReference type="NCBI Taxonomy" id="2126942"/>
    <lineage>
        <taxon>Eukaryota</taxon>
        <taxon>Fungi</taxon>
        <taxon>Dikarya</taxon>
        <taxon>Basidiomycota</taxon>
        <taxon>Agaricomycotina</taxon>
        <taxon>Agaricomycetes</taxon>
        <taxon>Polyporales</taxon>
        <taxon>Fomitopsis</taxon>
    </lineage>
</organism>
<accession>S8FLC1</accession>
<dbReference type="InterPro" id="IPR010770">
    <property type="entry name" value="Ecd"/>
</dbReference>
<dbReference type="STRING" id="743788.S8FLC1"/>
<name>S8FLC1_FOMSC</name>
<feature type="region of interest" description="Disordered" evidence="1">
    <location>
        <begin position="705"/>
        <end position="737"/>
    </location>
</feature>
<sequence>MSISTVSDIFNRPPAISDDMLQYALYPRVGLSDRASVTALAALMRSYVDSLLPGHLWHRDSFELKVAKDEDQEGWILKGRMRVGDCVDDEWCAVWLLREISAKWDVVISVLDFDGEFLLIEAAEALPSWVTPTNAENRVWIYQSQLHLLPLSHVSASSSKPHRSRYPHNRDSDDDNEITHSNDSEDYISIPDALRVVRDPMVDTLAPSAVGQLIWKRISGYPATARQHVHVTKAYLPIDIAKALGVDPTLIQKPVETFYTRDALQLRTAHKMSRFPPEPSVLTTVKMTRTAYAQLAGQKFYPPKVFGRWQEQEGTKEWRWHDVGMKIACGFEMTYQESKGRANASRLSAEAKESSAAARQETLRRNPECVHYMQNLVTSGYFRGELEGSQLWSILEDKAVDAFLDAQREDDASRPSFATFMNSALSLVGTVSLPPPGDEDPDDWLNVDAEALDSMLERNFDSKENLSDAMDIDKTFAESAEDSTTKFQADRLHEFAKKVEEFVEAEGDAQGALFADEHLSDEGSGTDDDSQMAEGSGHGSPTEARDGANAVDQARRQADMALLVPPLDPSDFGRMPAYYYTNSQRVAPTPMETEVRDGTPYQTAAPSGSAPLQRHIRPPIIPRDRYDGVDSDDETDEEGGEDEEEEDNPQVVGDVEIDMEEEEEEFLEFARQALGVSDEQWGHIVRERRDRGAYVPSQVVSESRIKTFAPEKSTQDANGAAKNVLQNDQPTSSPRPVAHLSLDSFEAVMQAMDAELSRMRPSRDSATLQSQFVDKGKGKAKALEEQEVDIEAAMDAELREALELERDDDDGREDAGGQLDYNLIRNFLESFKSQSGLSGPVGSLAGRLQPGWTLPRDES</sequence>
<evidence type="ECO:0000313" key="2">
    <source>
        <dbReference type="EMBL" id="EPS99104.1"/>
    </source>
</evidence>
<feature type="compositionally biased region" description="Polar residues" evidence="1">
    <location>
        <begin position="724"/>
        <end position="734"/>
    </location>
</feature>
<protein>
    <recommendedName>
        <fullName evidence="4">SGT1-domain-containing protein</fullName>
    </recommendedName>
</protein>
<dbReference type="eggNOG" id="KOG2406">
    <property type="taxonomic scope" value="Eukaryota"/>
</dbReference>
<dbReference type="PANTHER" id="PTHR13060">
    <property type="entry name" value="SGT1 PROTEIN HSGT1 SUPPRESSOR OF GCR2"/>
    <property type="match status" value="1"/>
</dbReference>
<dbReference type="HOGENOM" id="CLU_006241_1_0_1"/>
<gene>
    <name evidence="2" type="ORF">FOMPIDRAFT_1124942</name>
</gene>
<keyword evidence="3" id="KW-1185">Reference proteome</keyword>
<dbReference type="InParanoid" id="S8FLC1"/>
<dbReference type="EMBL" id="KE504159">
    <property type="protein sequence ID" value="EPS99104.1"/>
    <property type="molecule type" value="Genomic_DNA"/>
</dbReference>
<feature type="region of interest" description="Disordered" evidence="1">
    <location>
        <begin position="758"/>
        <end position="780"/>
    </location>
</feature>
<dbReference type="PANTHER" id="PTHR13060:SF0">
    <property type="entry name" value="PROTEIN ECDYSONELESS HOMOLOG"/>
    <property type="match status" value="1"/>
</dbReference>